<keyword evidence="2" id="KW-0238">DNA-binding</keyword>
<dbReference type="SUPFAM" id="SSF48008">
    <property type="entry name" value="GntR ligand-binding domain-like"/>
    <property type="match status" value="1"/>
</dbReference>
<evidence type="ECO:0000256" key="1">
    <source>
        <dbReference type="ARBA" id="ARBA00023015"/>
    </source>
</evidence>
<dbReference type="PANTHER" id="PTHR43537:SF20">
    <property type="entry name" value="HTH-TYPE TRANSCRIPTIONAL REPRESSOR GLAR"/>
    <property type="match status" value="1"/>
</dbReference>
<dbReference type="Gene3D" id="1.10.10.10">
    <property type="entry name" value="Winged helix-like DNA-binding domain superfamily/Winged helix DNA-binding domain"/>
    <property type="match status" value="1"/>
</dbReference>
<dbReference type="InterPro" id="IPR011711">
    <property type="entry name" value="GntR_C"/>
</dbReference>
<feature type="domain" description="HTH gntR-type" evidence="4">
    <location>
        <begin position="8"/>
        <end position="75"/>
    </location>
</feature>
<dbReference type="Pfam" id="PF00392">
    <property type="entry name" value="GntR"/>
    <property type="match status" value="1"/>
</dbReference>
<dbReference type="InterPro" id="IPR008920">
    <property type="entry name" value="TF_FadR/GntR_C"/>
</dbReference>
<sequence>MAKQAGSGTRTDEVHRRLRSDILGGRLVPGSRLKFPELCEHYGVSVGAAREALTRLTSEGLVKTQAHQGYVVTPLSHKDLADLTSARVEIESLVLRLSVLEGDVEWESRAVAAHHVLERAVFMSDDDPDHPTDEWSAAHAKFHLALIDGCTNRRLLDVARALREEAELYRQWSVSFGQEPDRDLAGEHRALLEASVGRQADLAAQLVRDHIAHTASLLISVATDEPIRPNPPAPTPDRRAG</sequence>
<evidence type="ECO:0000313" key="6">
    <source>
        <dbReference type="Proteomes" id="UP001500449"/>
    </source>
</evidence>
<proteinExistence type="predicted"/>
<evidence type="ECO:0000256" key="3">
    <source>
        <dbReference type="ARBA" id="ARBA00023163"/>
    </source>
</evidence>
<dbReference type="InterPro" id="IPR036388">
    <property type="entry name" value="WH-like_DNA-bd_sf"/>
</dbReference>
<keyword evidence="6" id="KW-1185">Reference proteome</keyword>
<dbReference type="PROSITE" id="PS50949">
    <property type="entry name" value="HTH_GNTR"/>
    <property type="match status" value="1"/>
</dbReference>
<dbReference type="RefSeq" id="WP_344421276.1">
    <property type="nucleotide sequence ID" value="NZ_BAAAQK010000018.1"/>
</dbReference>
<dbReference type="CDD" id="cd07377">
    <property type="entry name" value="WHTH_GntR"/>
    <property type="match status" value="1"/>
</dbReference>
<reference evidence="5 6" key="1">
    <citation type="journal article" date="2019" name="Int. J. Syst. Evol. Microbiol.">
        <title>The Global Catalogue of Microorganisms (GCM) 10K type strain sequencing project: providing services to taxonomists for standard genome sequencing and annotation.</title>
        <authorList>
            <consortium name="The Broad Institute Genomics Platform"/>
            <consortium name="The Broad Institute Genome Sequencing Center for Infectious Disease"/>
            <person name="Wu L."/>
            <person name="Ma J."/>
        </authorList>
    </citation>
    <scope>NUCLEOTIDE SEQUENCE [LARGE SCALE GENOMIC DNA]</scope>
    <source>
        <strain evidence="5 6">JCM 16009</strain>
    </source>
</reference>
<dbReference type="SUPFAM" id="SSF46785">
    <property type="entry name" value="Winged helix' DNA-binding domain"/>
    <property type="match status" value="1"/>
</dbReference>
<dbReference type="Proteomes" id="UP001500449">
    <property type="component" value="Unassembled WGS sequence"/>
</dbReference>
<protein>
    <submittedName>
        <fullName evidence="5">GntR family transcriptional regulator</fullName>
    </submittedName>
</protein>
<keyword evidence="3" id="KW-0804">Transcription</keyword>
<keyword evidence="1" id="KW-0805">Transcription regulation</keyword>
<dbReference type="Pfam" id="PF07729">
    <property type="entry name" value="FCD"/>
    <property type="match status" value="1"/>
</dbReference>
<organism evidence="5 6">
    <name type="scientific">Pseudonocardia ailaonensis</name>
    <dbReference type="NCBI Taxonomy" id="367279"/>
    <lineage>
        <taxon>Bacteria</taxon>
        <taxon>Bacillati</taxon>
        <taxon>Actinomycetota</taxon>
        <taxon>Actinomycetes</taxon>
        <taxon>Pseudonocardiales</taxon>
        <taxon>Pseudonocardiaceae</taxon>
        <taxon>Pseudonocardia</taxon>
    </lineage>
</organism>
<dbReference type="PANTHER" id="PTHR43537">
    <property type="entry name" value="TRANSCRIPTIONAL REGULATOR, GNTR FAMILY"/>
    <property type="match status" value="1"/>
</dbReference>
<evidence type="ECO:0000259" key="4">
    <source>
        <dbReference type="PROSITE" id="PS50949"/>
    </source>
</evidence>
<dbReference type="InterPro" id="IPR036390">
    <property type="entry name" value="WH_DNA-bd_sf"/>
</dbReference>
<comment type="caution">
    <text evidence="5">The sequence shown here is derived from an EMBL/GenBank/DDBJ whole genome shotgun (WGS) entry which is preliminary data.</text>
</comment>
<dbReference type="Gene3D" id="1.20.120.530">
    <property type="entry name" value="GntR ligand-binding domain-like"/>
    <property type="match status" value="1"/>
</dbReference>
<dbReference type="EMBL" id="BAAAQK010000018">
    <property type="protein sequence ID" value="GAA1862373.1"/>
    <property type="molecule type" value="Genomic_DNA"/>
</dbReference>
<accession>A0ABN2NC40</accession>
<dbReference type="SMART" id="SM00895">
    <property type="entry name" value="FCD"/>
    <property type="match status" value="1"/>
</dbReference>
<dbReference type="SMART" id="SM00345">
    <property type="entry name" value="HTH_GNTR"/>
    <property type="match status" value="1"/>
</dbReference>
<evidence type="ECO:0000256" key="2">
    <source>
        <dbReference type="ARBA" id="ARBA00023125"/>
    </source>
</evidence>
<gene>
    <name evidence="5" type="ORF">GCM10009836_48330</name>
</gene>
<evidence type="ECO:0000313" key="5">
    <source>
        <dbReference type="EMBL" id="GAA1862373.1"/>
    </source>
</evidence>
<dbReference type="InterPro" id="IPR000524">
    <property type="entry name" value="Tscrpt_reg_HTH_GntR"/>
</dbReference>
<name>A0ABN2NC40_9PSEU</name>